<keyword evidence="15" id="KW-1185">Reference proteome</keyword>
<protein>
    <recommendedName>
        <fullName evidence="9">EKC/KEOPS complex subunit TPRKB</fullName>
    </recommendedName>
    <alternativeName>
        <fullName evidence="10">EKC/KEOPS complex subunit Tprkb</fullName>
    </alternativeName>
    <alternativeName>
        <fullName evidence="11">PRPK-binding protein</fullName>
    </alternativeName>
    <alternativeName>
        <fullName evidence="12">TP53RK-binding protein</fullName>
    </alternativeName>
</protein>
<dbReference type="KEGG" id="oaa:103168011"/>
<evidence type="ECO:0000256" key="7">
    <source>
        <dbReference type="ARBA" id="ARBA00053676"/>
    </source>
</evidence>
<evidence type="ECO:0000256" key="8">
    <source>
        <dbReference type="ARBA" id="ARBA00062824"/>
    </source>
</evidence>
<comment type="subunit">
    <text evidence="8">Component of the EKC/KEOPS complex composed of at least GON7, TP53RK, TPRKB, OSGEP and LAGE3; the whole complex dimerizes. Interacts with TP53RK/PRPK.</text>
</comment>
<dbReference type="RefSeq" id="XP_028903615.1">
    <property type="nucleotide sequence ID" value="XM_029047782.2"/>
</dbReference>
<reference evidence="14 15" key="1">
    <citation type="journal article" date="2008" name="Nature">
        <title>Genome analysis of the platypus reveals unique signatures of evolution.</title>
        <authorList>
            <person name="Warren W.C."/>
            <person name="Hillier L.W."/>
            <person name="Marshall Graves J.A."/>
            <person name="Birney E."/>
            <person name="Ponting C.P."/>
            <person name="Grutzner F."/>
            <person name="Belov K."/>
            <person name="Miller W."/>
            <person name="Clarke L."/>
            <person name="Chinwalla A.T."/>
            <person name="Yang S.P."/>
            <person name="Heger A."/>
            <person name="Locke D.P."/>
            <person name="Miethke P."/>
            <person name="Waters P.D."/>
            <person name="Veyrunes F."/>
            <person name="Fulton L."/>
            <person name="Fulton B."/>
            <person name="Graves T."/>
            <person name="Wallis J."/>
            <person name="Puente X.S."/>
            <person name="Lopez-Otin C."/>
            <person name="Ordonez G.R."/>
            <person name="Eichler E.E."/>
            <person name="Chen L."/>
            <person name="Cheng Z."/>
            <person name="Deakin J.E."/>
            <person name="Alsop A."/>
            <person name="Thompson K."/>
            <person name="Kirby P."/>
            <person name="Papenfuss A.T."/>
            <person name="Wakefield M.J."/>
            <person name="Olender T."/>
            <person name="Lancet D."/>
            <person name="Huttley G.A."/>
            <person name="Smit A.F."/>
            <person name="Pask A."/>
            <person name="Temple-Smith P."/>
            <person name="Batzer M.A."/>
            <person name="Walker J.A."/>
            <person name="Konkel M.K."/>
            <person name="Harris R.S."/>
            <person name="Whittington C.M."/>
            <person name="Wong E.S."/>
            <person name="Gemmell N.J."/>
            <person name="Buschiazzo E."/>
            <person name="Vargas Jentzsch I.M."/>
            <person name="Merkel A."/>
            <person name="Schmitz J."/>
            <person name="Zemann A."/>
            <person name="Churakov G."/>
            <person name="Kriegs J.O."/>
            <person name="Brosius J."/>
            <person name="Murchison E.P."/>
            <person name="Sachidanandam R."/>
            <person name="Smith C."/>
            <person name="Hannon G.J."/>
            <person name="Tsend-Ayush E."/>
            <person name="McMillan D."/>
            <person name="Attenborough R."/>
            <person name="Rens W."/>
            <person name="Ferguson-Smith M."/>
            <person name="Lefevre C.M."/>
            <person name="Sharp J.A."/>
            <person name="Nicholas K.R."/>
            <person name="Ray D.A."/>
            <person name="Kube M."/>
            <person name="Reinhardt R."/>
            <person name="Pringle T.H."/>
            <person name="Taylor J."/>
            <person name="Jones R.C."/>
            <person name="Nixon B."/>
            <person name="Dacheux J.L."/>
            <person name="Niwa H."/>
            <person name="Sekita Y."/>
            <person name="Huang X."/>
            <person name="Stark A."/>
            <person name="Kheradpour P."/>
            <person name="Kellis M."/>
            <person name="Flicek P."/>
            <person name="Chen Y."/>
            <person name="Webber C."/>
            <person name="Hardison R."/>
            <person name="Nelson J."/>
            <person name="Hallsworth-Pepin K."/>
            <person name="Delehaunty K."/>
            <person name="Markovic C."/>
            <person name="Minx P."/>
            <person name="Feng Y."/>
            <person name="Kremitzki C."/>
            <person name="Mitreva M."/>
            <person name="Glasscock J."/>
            <person name="Wylie T."/>
            <person name="Wohldmann P."/>
            <person name="Thiru P."/>
            <person name="Nhan M.N."/>
            <person name="Pohl C.S."/>
            <person name="Smith S.M."/>
            <person name="Hou S."/>
            <person name="Nefedov M."/>
            <person name="de Jong P.J."/>
            <person name="Renfree M.B."/>
            <person name="Mardis E.R."/>
            <person name="Wilson R.K."/>
        </authorList>
    </citation>
    <scope>NUCLEOTIDE SEQUENCE [LARGE SCALE GENOMIC DNA]</scope>
    <source>
        <strain evidence="14 15">Glennie</strain>
    </source>
</reference>
<evidence type="ECO:0000256" key="3">
    <source>
        <dbReference type="ARBA" id="ARBA00005546"/>
    </source>
</evidence>
<evidence type="ECO:0000256" key="5">
    <source>
        <dbReference type="ARBA" id="ARBA00022694"/>
    </source>
</evidence>
<evidence type="ECO:0000256" key="13">
    <source>
        <dbReference type="RuleBase" id="RU004398"/>
    </source>
</evidence>
<sequence length="175" mass="19497">MQLTHQLELFPDCKVTLLLYNHVKNAGDLRRMAVEGLIDGALLNPTMILDPFQVLVATNKAVHLSRLGKLKTRTLHTEIIFNLSPNKNISEAFKKFGISDSDTSVLVVLVEEGEKETDREGLASRVEGQQVSLEKLPEITDVSEVKKVYKLTPQEEKIGTLLDGVICRMATKDVL</sequence>
<evidence type="ECO:0000313" key="14">
    <source>
        <dbReference type="Ensembl" id="ENSOANP00000040546.1"/>
    </source>
</evidence>
<dbReference type="RefSeq" id="XP_028903619.1">
    <property type="nucleotide sequence ID" value="XM_029047786.1"/>
</dbReference>
<dbReference type="FunCoup" id="A0A6I8NIN4">
    <property type="interactions" value="1627"/>
</dbReference>
<comment type="function">
    <text evidence="7">Component of the EKC/KEOPS complex that is required for the formation of a threonylcarbamoyl group on adenosine at position 37 (t(6)A37) in tRNAs that read codons beginning with adenine. The complex is probably involved in the transfer of the threonylcarbamoyl moiety of threonylcarbamoyl-AMP (TC-AMP) to the N6 group of A37. TPRKB acts as an allosteric effector that regulates the t(6)A activity of the complex. TPRKB is not required for tRNA modification.</text>
</comment>
<evidence type="ECO:0000256" key="6">
    <source>
        <dbReference type="ARBA" id="ARBA00023242"/>
    </source>
</evidence>
<gene>
    <name evidence="14" type="primary">TPRKB</name>
</gene>
<dbReference type="InParanoid" id="A0A6I8NIN4"/>
<keyword evidence="6 13" id="KW-0539">Nucleus</keyword>
<proteinExistence type="inferred from homology"/>
<dbReference type="SUPFAM" id="SSF143870">
    <property type="entry name" value="PF0523-like"/>
    <property type="match status" value="1"/>
</dbReference>
<dbReference type="AlphaFoldDB" id="A0A6I8NIN4"/>
<keyword evidence="5" id="KW-0819">tRNA processing</keyword>
<dbReference type="FunFam" id="3.30.2380.10:FF:000001">
    <property type="entry name" value="EKC/KEOPS complex subunit TPRKB"/>
    <property type="match status" value="1"/>
</dbReference>
<dbReference type="Gene3D" id="3.30.2380.10">
    <property type="entry name" value="CGI121/TPRKB"/>
    <property type="match status" value="1"/>
</dbReference>
<evidence type="ECO:0000256" key="10">
    <source>
        <dbReference type="ARBA" id="ARBA00070264"/>
    </source>
</evidence>
<comment type="subcellular location">
    <subcellularLocation>
        <location evidence="2">Cytoplasm</location>
        <location evidence="2">Cytosol</location>
    </subcellularLocation>
    <subcellularLocation>
        <location evidence="1">Nucleus</location>
    </subcellularLocation>
</comment>
<dbReference type="GO" id="GO:0005829">
    <property type="term" value="C:cytosol"/>
    <property type="evidence" value="ECO:0000318"/>
    <property type="project" value="GO_Central"/>
</dbReference>
<dbReference type="RefSeq" id="XP_028903608.1">
    <property type="nucleotide sequence ID" value="XM_029047775.2"/>
</dbReference>
<name>A0A6I8NIN4_ORNAN</name>
<dbReference type="OMA" id="IVCRMST"/>
<dbReference type="GO" id="GO:0002949">
    <property type="term" value="P:tRNA threonylcarbamoyladenosine modification"/>
    <property type="evidence" value="ECO:0000318"/>
    <property type="project" value="GO_Central"/>
</dbReference>
<evidence type="ECO:0000256" key="1">
    <source>
        <dbReference type="ARBA" id="ARBA00004123"/>
    </source>
</evidence>
<dbReference type="GO" id="GO:0005634">
    <property type="term" value="C:nucleus"/>
    <property type="evidence" value="ECO:0000318"/>
    <property type="project" value="GO_Central"/>
</dbReference>
<dbReference type="InterPro" id="IPR036504">
    <property type="entry name" value="CGI121/TPRKB_sf"/>
</dbReference>
<dbReference type="PANTHER" id="PTHR15840">
    <property type="entry name" value="CGI-121 FAMILY MEMBER"/>
    <property type="match status" value="1"/>
</dbReference>
<dbReference type="RefSeq" id="XP_028903604.1">
    <property type="nucleotide sequence ID" value="XM_029047771.2"/>
</dbReference>
<dbReference type="GeneTree" id="ENSGT00390000012942"/>
<dbReference type="Proteomes" id="UP000002279">
    <property type="component" value="Chromosome 2"/>
</dbReference>
<evidence type="ECO:0000256" key="2">
    <source>
        <dbReference type="ARBA" id="ARBA00004514"/>
    </source>
</evidence>
<dbReference type="InterPro" id="IPR013926">
    <property type="entry name" value="CGI121/TPRKB"/>
</dbReference>
<accession>A0A6I8NIN4</accession>
<dbReference type="GO" id="GO:0000408">
    <property type="term" value="C:EKC/KEOPS complex"/>
    <property type="evidence" value="ECO:0000318"/>
    <property type="project" value="GO_Central"/>
</dbReference>
<dbReference type="Pfam" id="PF08617">
    <property type="entry name" value="CGI-121"/>
    <property type="match status" value="1"/>
</dbReference>
<comment type="similarity">
    <text evidence="3 13">Belongs to the CGI121/TPRKB family.</text>
</comment>
<dbReference type="NCBIfam" id="NF011465">
    <property type="entry name" value="PRK14886.1-1"/>
    <property type="match status" value="1"/>
</dbReference>
<dbReference type="PANTHER" id="PTHR15840:SF10">
    <property type="entry name" value="EKC_KEOPS COMPLEX SUBUNIT TPRKB"/>
    <property type="match status" value="1"/>
</dbReference>
<evidence type="ECO:0000256" key="4">
    <source>
        <dbReference type="ARBA" id="ARBA00022490"/>
    </source>
</evidence>
<evidence type="ECO:0000256" key="12">
    <source>
        <dbReference type="ARBA" id="ARBA00077744"/>
    </source>
</evidence>
<evidence type="ECO:0000256" key="9">
    <source>
        <dbReference type="ARBA" id="ARBA00069793"/>
    </source>
</evidence>
<reference evidence="14" key="2">
    <citation type="submission" date="2025-08" db="UniProtKB">
        <authorList>
            <consortium name="Ensembl"/>
        </authorList>
    </citation>
    <scope>IDENTIFICATION</scope>
    <source>
        <strain evidence="14">Glennie</strain>
    </source>
</reference>
<keyword evidence="4" id="KW-0963">Cytoplasm</keyword>
<organism evidence="14 15">
    <name type="scientific">Ornithorhynchus anatinus</name>
    <name type="common">Duckbill platypus</name>
    <dbReference type="NCBI Taxonomy" id="9258"/>
    <lineage>
        <taxon>Eukaryota</taxon>
        <taxon>Metazoa</taxon>
        <taxon>Chordata</taxon>
        <taxon>Craniata</taxon>
        <taxon>Vertebrata</taxon>
        <taxon>Euteleostomi</taxon>
        <taxon>Mammalia</taxon>
        <taxon>Monotremata</taxon>
        <taxon>Ornithorhynchidae</taxon>
        <taxon>Ornithorhynchus</taxon>
    </lineage>
</organism>
<dbReference type="Bgee" id="ENSOANG00000050189">
    <property type="expression patterns" value="Expressed in fibroblast and 7 other cell types or tissues"/>
</dbReference>
<reference evidence="14" key="3">
    <citation type="submission" date="2025-09" db="UniProtKB">
        <authorList>
            <consortium name="Ensembl"/>
        </authorList>
    </citation>
    <scope>IDENTIFICATION</scope>
    <source>
        <strain evidence="14">Glennie</strain>
    </source>
</reference>
<evidence type="ECO:0000313" key="15">
    <source>
        <dbReference type="Proteomes" id="UP000002279"/>
    </source>
</evidence>
<dbReference type="CTD" id="51002"/>
<evidence type="ECO:0000256" key="11">
    <source>
        <dbReference type="ARBA" id="ARBA00075578"/>
    </source>
</evidence>
<dbReference type="GO" id="GO:0019901">
    <property type="term" value="F:protein kinase binding"/>
    <property type="evidence" value="ECO:0007669"/>
    <property type="project" value="Ensembl"/>
</dbReference>
<dbReference type="Ensembl" id="ENSOANT00000061383.1">
    <property type="protein sequence ID" value="ENSOANP00000040546.1"/>
    <property type="gene ID" value="ENSOANG00000050189.1"/>
</dbReference>
<dbReference type="OrthoDB" id="329139at2759"/>
<dbReference type="GeneID" id="103168011"/>